<evidence type="ECO:0000313" key="3">
    <source>
        <dbReference type="Proteomes" id="UP000027138"/>
    </source>
</evidence>
<dbReference type="EMBL" id="KK915348">
    <property type="protein sequence ID" value="KDP22920.1"/>
    <property type="molecule type" value="Genomic_DNA"/>
</dbReference>
<dbReference type="AlphaFoldDB" id="A0A067JSD3"/>
<gene>
    <name evidence="2" type="ORF">JCGZ_01953</name>
</gene>
<dbReference type="PANTHER" id="PTHR48435">
    <property type="entry name" value="POLYPROTEIN"/>
    <property type="match status" value="1"/>
</dbReference>
<feature type="region of interest" description="Disordered" evidence="1">
    <location>
        <begin position="371"/>
        <end position="402"/>
    </location>
</feature>
<sequence length="577" mass="64866">MKLFIVGNPGRGNELFKLFSRQLPRCLDNSGSGTTLPETHFATVTIGRRRSTVPMETVTNNPIVQTSSLQLPPTSKQYLTDKIDNLVEISHIPKSAQIQNSLVPILNPYAVFKRSPSLSHSLRQIFSRPSVNIKEYVQSSSLSQCVLSSTPAEHVVLTFFPNFNMFLEDPHLSTDLKVQVQITGADQVPETISATLHHQIVYRLQDHTINLQTPGISHSDALYIFADGGPTPTIVQTPRQLPREELEKLIPSTWITNYEKLHQLPQPVQQQDPIFVRQLDKSVRISSSSEPRHSVSMIQPVKSKPLKHAPIHSFAHTGKEIYAAKNDGHFLWDANPHMCDPDCPCKYEDDGWLEDAEVTITKLESQPLLRKTQSCHPSLKKRPFDDDDDAPPPWVGLPKDKNKPMTEDHYLQRCFEILAEEGLLNCPPPPTICSCSLEAYQTPSAPAPPLSCRMLQPEDFPPLETVHDSTARVIASPYVRQTVVHSTGNLQPLSPSEEVINWQTSNAVVQNNYLKNIDGKLNQALKKNDHLTSTMSSFRQEAQQMHDDLLRRISKLDKELHFLIATNPSSPLFDAKE</sequence>
<dbReference type="InterPro" id="IPR053098">
    <property type="entry name" value="Petuviruses_polyprotein"/>
</dbReference>
<organism evidence="2 3">
    <name type="scientific">Jatropha curcas</name>
    <name type="common">Barbados nut</name>
    <dbReference type="NCBI Taxonomy" id="180498"/>
    <lineage>
        <taxon>Eukaryota</taxon>
        <taxon>Viridiplantae</taxon>
        <taxon>Streptophyta</taxon>
        <taxon>Embryophyta</taxon>
        <taxon>Tracheophyta</taxon>
        <taxon>Spermatophyta</taxon>
        <taxon>Magnoliopsida</taxon>
        <taxon>eudicotyledons</taxon>
        <taxon>Gunneridae</taxon>
        <taxon>Pentapetalae</taxon>
        <taxon>rosids</taxon>
        <taxon>fabids</taxon>
        <taxon>Malpighiales</taxon>
        <taxon>Euphorbiaceae</taxon>
        <taxon>Crotonoideae</taxon>
        <taxon>Jatropheae</taxon>
        <taxon>Jatropha</taxon>
    </lineage>
</organism>
<name>A0A067JSD3_JATCU</name>
<protein>
    <submittedName>
        <fullName evidence="2">Uncharacterized protein</fullName>
    </submittedName>
</protein>
<keyword evidence="3" id="KW-1185">Reference proteome</keyword>
<dbReference type="PANTHER" id="PTHR48435:SF1">
    <property type="entry name" value="POLYPROTEIN"/>
    <property type="match status" value="1"/>
</dbReference>
<accession>A0A067JSD3</accession>
<reference evidence="2 3" key="1">
    <citation type="journal article" date="2014" name="PLoS ONE">
        <title>Global Analysis of Gene Expression Profiles in Physic Nut (Jatropha curcas L.) Seedlings Exposed to Salt Stress.</title>
        <authorList>
            <person name="Zhang L."/>
            <person name="Zhang C."/>
            <person name="Wu P."/>
            <person name="Chen Y."/>
            <person name="Li M."/>
            <person name="Jiang H."/>
            <person name="Wu G."/>
        </authorList>
    </citation>
    <scope>NUCLEOTIDE SEQUENCE [LARGE SCALE GENOMIC DNA]</scope>
    <source>
        <strain evidence="3">cv. GZQX0401</strain>
        <tissue evidence="2">Young leaves</tissue>
    </source>
</reference>
<evidence type="ECO:0000313" key="2">
    <source>
        <dbReference type="EMBL" id="KDP22920.1"/>
    </source>
</evidence>
<proteinExistence type="predicted"/>
<evidence type="ECO:0000256" key="1">
    <source>
        <dbReference type="SAM" id="MobiDB-lite"/>
    </source>
</evidence>
<dbReference type="Proteomes" id="UP000027138">
    <property type="component" value="Unassembled WGS sequence"/>
</dbReference>
<dbReference type="OrthoDB" id="1720991at2759"/>